<keyword evidence="4" id="KW-0788">Thiol protease</keyword>
<dbReference type="Pfam" id="PF00112">
    <property type="entry name" value="Peptidase_C1"/>
    <property type="match status" value="1"/>
</dbReference>
<reference evidence="10 11" key="1">
    <citation type="submission" date="2021-07" db="EMBL/GenBank/DDBJ databases">
        <authorList>
            <person name="Imarazene B."/>
            <person name="Zahm M."/>
            <person name="Klopp C."/>
            <person name="Cabau C."/>
            <person name="Beille S."/>
            <person name="Jouanno E."/>
            <person name="Castinel A."/>
            <person name="Lluch J."/>
            <person name="Gil L."/>
            <person name="Kuchtly C."/>
            <person name="Lopez Roques C."/>
            <person name="Donnadieu C."/>
            <person name="Parrinello H."/>
            <person name="Journot L."/>
            <person name="Du K."/>
            <person name="Schartl M."/>
            <person name="Retaux S."/>
            <person name="Guiguen Y."/>
        </authorList>
    </citation>
    <scope>NUCLEOTIDE SEQUENCE [LARGE SCALE GENOMIC DNA]</scope>
    <source>
        <strain evidence="10">Pach_M1</strain>
        <tissue evidence="10">Testis</tissue>
    </source>
</reference>
<dbReference type="PROSITE" id="PS00640">
    <property type="entry name" value="THIOL_PROTEASE_ASN"/>
    <property type="match status" value="1"/>
</dbReference>
<evidence type="ECO:0000256" key="2">
    <source>
        <dbReference type="ARBA" id="ARBA00022670"/>
    </source>
</evidence>
<feature type="domain" description="Cathepsin propeptide inhibitor" evidence="9">
    <location>
        <begin position="26"/>
        <end position="86"/>
    </location>
</feature>
<organism evidence="10 11">
    <name type="scientific">Astyanax mexicanus</name>
    <name type="common">Blind cave fish</name>
    <name type="synonym">Astyanax fasciatus mexicanus</name>
    <dbReference type="NCBI Taxonomy" id="7994"/>
    <lineage>
        <taxon>Eukaryota</taxon>
        <taxon>Metazoa</taxon>
        <taxon>Chordata</taxon>
        <taxon>Craniata</taxon>
        <taxon>Vertebrata</taxon>
        <taxon>Euteleostomi</taxon>
        <taxon>Actinopterygii</taxon>
        <taxon>Neopterygii</taxon>
        <taxon>Teleostei</taxon>
        <taxon>Ostariophysi</taxon>
        <taxon>Characiformes</taxon>
        <taxon>Characoidei</taxon>
        <taxon>Acestrorhamphidae</taxon>
        <taxon>Acestrorhamphinae</taxon>
        <taxon>Astyanax</taxon>
    </lineage>
</organism>
<dbReference type="InterPro" id="IPR025661">
    <property type="entry name" value="Pept_asp_AS"/>
</dbReference>
<dbReference type="FunFam" id="3.90.70.10:FF:000006">
    <property type="entry name" value="Cathepsin S"/>
    <property type="match status" value="1"/>
</dbReference>
<dbReference type="AlphaFoldDB" id="A0A8T2L9E2"/>
<sequence>MRVLLAVAALVVVAGAASVSVEDLEFNSWKLQHGENYESEEEESQRKMTWLTNRKLVLEHNMLADQGLKSYRLGMNIFADMENQEFQAMFSNCVESFNDTETDSLHTATFVSEEEDAPLPRRVDWRQKGYVTDVKNQRKCGSCWAFSATGALEGQMFRKTGKLISLSEEQLVDCSQKFGNRGCKGGLAIRAFKYIKSSKGLEADFTYPYKAKEETCRFNPQRVIVTCSGYGHLPKGNETALEKAVATIGPISVSIDTSKHTFQLYKSGVYDEPGCSSTKLTHAVLLVGYDNDPKGKPYWLVKNSWGIRWGDNGYIKMSRNKMNQCGIATRPVYPLV</sequence>
<dbReference type="EMBL" id="JAICCE010000014">
    <property type="protein sequence ID" value="KAG9268263.1"/>
    <property type="molecule type" value="Genomic_DNA"/>
</dbReference>
<dbReference type="InterPro" id="IPR038765">
    <property type="entry name" value="Papain-like_cys_pep_sf"/>
</dbReference>
<keyword evidence="3" id="KW-0378">Hydrolase</keyword>
<dbReference type="GO" id="GO:0006508">
    <property type="term" value="P:proteolysis"/>
    <property type="evidence" value="ECO:0007669"/>
    <property type="project" value="UniProtKB-KW"/>
</dbReference>
<comment type="similarity">
    <text evidence="1">Belongs to the peptidase C1 family.</text>
</comment>
<dbReference type="InterPro" id="IPR000668">
    <property type="entry name" value="Peptidase_C1A_C"/>
</dbReference>
<name>A0A8T2L9E2_ASTMX</name>
<feature type="chain" id="PRO_5035754303" evidence="7">
    <location>
        <begin position="17"/>
        <end position="336"/>
    </location>
</feature>
<evidence type="ECO:0000259" key="9">
    <source>
        <dbReference type="SMART" id="SM00848"/>
    </source>
</evidence>
<dbReference type="Proteomes" id="UP000752171">
    <property type="component" value="Unassembled WGS sequence"/>
</dbReference>
<dbReference type="Gene3D" id="3.90.70.10">
    <property type="entry name" value="Cysteine proteinases"/>
    <property type="match status" value="1"/>
</dbReference>
<evidence type="ECO:0000256" key="6">
    <source>
        <dbReference type="ARBA" id="ARBA00023157"/>
    </source>
</evidence>
<dbReference type="GO" id="GO:0008234">
    <property type="term" value="F:cysteine-type peptidase activity"/>
    <property type="evidence" value="ECO:0007669"/>
    <property type="project" value="UniProtKB-KW"/>
</dbReference>
<dbReference type="SUPFAM" id="SSF54001">
    <property type="entry name" value="Cysteine proteinases"/>
    <property type="match status" value="1"/>
</dbReference>
<evidence type="ECO:0000256" key="1">
    <source>
        <dbReference type="ARBA" id="ARBA00008455"/>
    </source>
</evidence>
<dbReference type="InterPro" id="IPR039417">
    <property type="entry name" value="Peptidase_C1A_papain-like"/>
</dbReference>
<accession>A0A8T2L9E2</accession>
<keyword evidence="2" id="KW-0645">Protease</keyword>
<dbReference type="SMART" id="SM00848">
    <property type="entry name" value="Inhibitor_I29"/>
    <property type="match status" value="1"/>
</dbReference>
<dbReference type="InterPro" id="IPR013201">
    <property type="entry name" value="Prot_inhib_I29"/>
</dbReference>
<evidence type="ECO:0000256" key="7">
    <source>
        <dbReference type="SAM" id="SignalP"/>
    </source>
</evidence>
<evidence type="ECO:0000256" key="4">
    <source>
        <dbReference type="ARBA" id="ARBA00022807"/>
    </source>
</evidence>
<dbReference type="InterPro" id="IPR000169">
    <property type="entry name" value="Pept_cys_AS"/>
</dbReference>
<feature type="signal peptide" evidence="7">
    <location>
        <begin position="1"/>
        <end position="16"/>
    </location>
</feature>
<gene>
    <name evidence="10" type="ORF">AMEX_G17219</name>
</gene>
<dbReference type="PROSITE" id="PS00139">
    <property type="entry name" value="THIOL_PROTEASE_CYS"/>
    <property type="match status" value="1"/>
</dbReference>
<dbReference type="SMART" id="SM00645">
    <property type="entry name" value="Pept_C1"/>
    <property type="match status" value="1"/>
</dbReference>
<evidence type="ECO:0000313" key="10">
    <source>
        <dbReference type="EMBL" id="KAG9268263.1"/>
    </source>
</evidence>
<dbReference type="PROSITE" id="PS00639">
    <property type="entry name" value="THIOL_PROTEASE_HIS"/>
    <property type="match status" value="1"/>
</dbReference>
<comment type="caution">
    <text evidence="10">The sequence shown here is derived from an EMBL/GenBank/DDBJ whole genome shotgun (WGS) entry which is preliminary data.</text>
</comment>
<evidence type="ECO:0000259" key="8">
    <source>
        <dbReference type="SMART" id="SM00645"/>
    </source>
</evidence>
<proteinExistence type="inferred from homology"/>
<dbReference type="InterPro" id="IPR025660">
    <property type="entry name" value="Pept_his_AS"/>
</dbReference>
<evidence type="ECO:0000313" key="11">
    <source>
        <dbReference type="Proteomes" id="UP000752171"/>
    </source>
</evidence>
<dbReference type="PRINTS" id="PR00705">
    <property type="entry name" value="PAPAIN"/>
</dbReference>
<dbReference type="PANTHER" id="PTHR12411">
    <property type="entry name" value="CYSTEINE PROTEASE FAMILY C1-RELATED"/>
    <property type="match status" value="1"/>
</dbReference>
<evidence type="ECO:0000256" key="3">
    <source>
        <dbReference type="ARBA" id="ARBA00022801"/>
    </source>
</evidence>
<keyword evidence="5" id="KW-0865">Zymogen</keyword>
<dbReference type="InterPro" id="IPR013128">
    <property type="entry name" value="Peptidase_C1A"/>
</dbReference>
<feature type="domain" description="Peptidase C1A papain C-terminal" evidence="8">
    <location>
        <begin position="119"/>
        <end position="335"/>
    </location>
</feature>
<keyword evidence="6" id="KW-1015">Disulfide bond</keyword>
<keyword evidence="7" id="KW-0732">Signal</keyword>
<protein>
    <submittedName>
        <fullName evidence="10">Cathepsin L1-like</fullName>
    </submittedName>
</protein>
<dbReference type="Pfam" id="PF08246">
    <property type="entry name" value="Inhibitor_I29"/>
    <property type="match status" value="1"/>
</dbReference>
<evidence type="ECO:0000256" key="5">
    <source>
        <dbReference type="ARBA" id="ARBA00023145"/>
    </source>
</evidence>
<dbReference type="CDD" id="cd02248">
    <property type="entry name" value="Peptidase_C1A"/>
    <property type="match status" value="1"/>
</dbReference>